<protein>
    <recommendedName>
        <fullName evidence="9">Stomatal closure-related actin-binding protein coiled-coil domain-containing protein</fullName>
    </recommendedName>
</protein>
<dbReference type="EMBL" id="BFEA01000079">
    <property type="protein sequence ID" value="GBG66847.1"/>
    <property type="molecule type" value="Genomic_DNA"/>
</dbReference>
<sequence>MGVEIQGKGRRMYAEDEAGAMASPVSPQVHRRRSWSDGVTSDLGPACGAPGHLRQLRPEAVAFQPLPPLQLVGGQFRLPPGAVPQPRSVGADLGSAVGTRQWTRCPVGLACPKLTPSWWRGTADASLLTCHCYHGAADVALLMWCCYCRGTADMALVLTYIEDEAGVMASQVSSQVMVLNAGMAIPPATPLRAVSADVSFSTDSCFSSFKLSNSGMMDQSSDEEGLQPTKNELILREDAALAEQHKRLSVCDLTHKFERGLSAASTAAAKINEEPVPSVTDGNQLGMSLISVVKQRLLGLQLSSGIRYKEDIDEALASMEALGAQWALRENDTKQERLEVRKMAALFKQANEDARRMVEEARTMAQEEIMIAREKVRRAEEIARRIVSAEAREDEREQKMEDLKREVIEARRIKMLHQPTKASEMEMQIQGLQRVLVDKSQEVMSLRHELEAFKFPNKKEPPYKLEGLELLGSTLYVMATSYDVPTPSSCELQWYRIHEDGESDPITGAIRAQYAPEPLDVGCCLRVTIRHAGILEIVESSGPLEASPGLEDFVNLLQSYGNAPFNVVVIQYNGEYVERRAPHVLEISRARVKLRRGRVVKARGTYNHEMWLCGARGGGEAAAQALFLQTRAKQYVLALESERERNGAIMLARRFATEHNVHLMGPGESDSHIER</sequence>
<evidence type="ECO:0000313" key="7">
    <source>
        <dbReference type="EMBL" id="GBG66847.1"/>
    </source>
</evidence>
<comment type="caution">
    <text evidence="7">The sequence shown here is derived from an EMBL/GenBank/DDBJ whole genome shotgun (WGS) entry which is preliminary data.</text>
</comment>
<dbReference type="Gene3D" id="2.30.29.140">
    <property type="match status" value="1"/>
</dbReference>
<dbReference type="PANTHER" id="PTHR31172">
    <property type="entry name" value="STOMATAL CLOSURE-RELATED ACTIN-BINDING PROTEIN 1"/>
    <property type="match status" value="1"/>
</dbReference>
<accession>A0A388K9Z3</accession>
<name>A0A388K9Z3_CHABU</name>
<evidence type="ECO:0000259" key="4">
    <source>
        <dbReference type="Pfam" id="PF16711"/>
    </source>
</evidence>
<dbReference type="GO" id="GO:0007015">
    <property type="term" value="P:actin filament organization"/>
    <property type="evidence" value="ECO:0007669"/>
    <property type="project" value="InterPro"/>
</dbReference>
<evidence type="ECO:0000256" key="1">
    <source>
        <dbReference type="SAM" id="Coils"/>
    </source>
</evidence>
<evidence type="ECO:0000259" key="5">
    <source>
        <dbReference type="Pfam" id="PF16712"/>
    </source>
</evidence>
<reference evidence="7 8" key="1">
    <citation type="journal article" date="2018" name="Cell">
        <title>The Chara Genome: Secondary Complexity and Implications for Plant Terrestrialization.</title>
        <authorList>
            <person name="Nishiyama T."/>
            <person name="Sakayama H."/>
            <person name="Vries J.D."/>
            <person name="Buschmann H."/>
            <person name="Saint-Marcoux D."/>
            <person name="Ullrich K.K."/>
            <person name="Haas F.B."/>
            <person name="Vanderstraeten L."/>
            <person name="Becker D."/>
            <person name="Lang D."/>
            <person name="Vosolsobe S."/>
            <person name="Rombauts S."/>
            <person name="Wilhelmsson P.K.I."/>
            <person name="Janitza P."/>
            <person name="Kern R."/>
            <person name="Heyl A."/>
            <person name="Rumpler F."/>
            <person name="Villalobos L.I.A.C."/>
            <person name="Clay J.M."/>
            <person name="Skokan R."/>
            <person name="Toyoda A."/>
            <person name="Suzuki Y."/>
            <person name="Kagoshima H."/>
            <person name="Schijlen E."/>
            <person name="Tajeshwar N."/>
            <person name="Catarino B."/>
            <person name="Hetherington A.J."/>
            <person name="Saltykova A."/>
            <person name="Bonnot C."/>
            <person name="Breuninger H."/>
            <person name="Symeonidi A."/>
            <person name="Radhakrishnan G.V."/>
            <person name="Van Nieuwerburgh F."/>
            <person name="Deforce D."/>
            <person name="Chang C."/>
            <person name="Karol K.G."/>
            <person name="Hedrich R."/>
            <person name="Ulvskov P."/>
            <person name="Glockner G."/>
            <person name="Delwiche C.F."/>
            <person name="Petrasek J."/>
            <person name="Van de Peer Y."/>
            <person name="Friml J."/>
            <person name="Beilby M."/>
            <person name="Dolan L."/>
            <person name="Kohara Y."/>
            <person name="Sugano S."/>
            <person name="Fujiyama A."/>
            <person name="Delaux P.-M."/>
            <person name="Quint M."/>
            <person name="TheiBen G."/>
            <person name="Hagemann M."/>
            <person name="Harholt J."/>
            <person name="Dunand C."/>
            <person name="Zachgo S."/>
            <person name="Langdale J."/>
            <person name="Maumus F."/>
            <person name="Straeten D.V.D."/>
            <person name="Gould S.B."/>
            <person name="Rensing S.A."/>
        </authorList>
    </citation>
    <scope>NUCLEOTIDE SEQUENCE [LARGE SCALE GENOMIC DNA]</scope>
    <source>
        <strain evidence="7 8">S276</strain>
    </source>
</reference>
<feature type="domain" description="Stomatal closure-related actin-binding protein Ig" evidence="3">
    <location>
        <begin position="463"/>
        <end position="557"/>
    </location>
</feature>
<evidence type="ECO:0000259" key="3">
    <source>
        <dbReference type="Pfam" id="PF16709"/>
    </source>
</evidence>
<feature type="domain" description="Stomatal closure-related actin-binding protein coiled-coil" evidence="5">
    <location>
        <begin position="307"/>
        <end position="450"/>
    </location>
</feature>
<dbReference type="Pfam" id="PF17684">
    <property type="entry name" value="SCAB-PH"/>
    <property type="match status" value="1"/>
</dbReference>
<dbReference type="GO" id="GO:0003779">
    <property type="term" value="F:actin binding"/>
    <property type="evidence" value="ECO:0007669"/>
    <property type="project" value="InterPro"/>
</dbReference>
<evidence type="ECO:0008006" key="9">
    <source>
        <dbReference type="Google" id="ProtNLM"/>
    </source>
</evidence>
<dbReference type="Gramene" id="GBG66847">
    <property type="protein sequence ID" value="GBG66847"/>
    <property type="gene ID" value="CBR_g70724"/>
</dbReference>
<dbReference type="Gene3D" id="2.60.40.2700">
    <property type="match status" value="1"/>
</dbReference>
<dbReference type="STRING" id="69332.A0A388K9Z3"/>
<dbReference type="PANTHER" id="PTHR31172:SF3">
    <property type="entry name" value="STOMATAL CLOSURE-RELATED ACTIN-BINDING PROTEIN 1"/>
    <property type="match status" value="1"/>
</dbReference>
<dbReference type="InterPro" id="IPR039640">
    <property type="entry name" value="SCAB"/>
</dbReference>
<organism evidence="7 8">
    <name type="scientific">Chara braunii</name>
    <name type="common">Braun's stonewort</name>
    <dbReference type="NCBI Taxonomy" id="69332"/>
    <lineage>
        <taxon>Eukaryota</taxon>
        <taxon>Viridiplantae</taxon>
        <taxon>Streptophyta</taxon>
        <taxon>Charophyceae</taxon>
        <taxon>Charales</taxon>
        <taxon>Characeae</taxon>
        <taxon>Chara</taxon>
    </lineage>
</organism>
<dbReference type="OMA" id="IQWYRVA"/>
<evidence type="ECO:0000313" key="8">
    <source>
        <dbReference type="Proteomes" id="UP000265515"/>
    </source>
</evidence>
<dbReference type="InterPro" id="IPR041144">
    <property type="entry name" value="SCAB-PH"/>
</dbReference>
<feature type="domain" description="Stomatal closure-related actin-binding protein actin-binding" evidence="4">
    <location>
        <begin position="232"/>
        <end position="274"/>
    </location>
</feature>
<dbReference type="InterPro" id="IPR032012">
    <property type="entry name" value="SCAB-ABD"/>
</dbReference>
<proteinExistence type="predicted"/>
<feature type="domain" description="Stomatal closure-related actin-binding protein PH" evidence="6">
    <location>
        <begin position="563"/>
        <end position="667"/>
    </location>
</feature>
<dbReference type="AlphaFoldDB" id="A0A388K9Z3"/>
<dbReference type="Pfam" id="PF16712">
    <property type="entry name" value="SCAB_CC"/>
    <property type="match status" value="1"/>
</dbReference>
<feature type="coiled-coil region" evidence="1">
    <location>
        <begin position="347"/>
        <end position="442"/>
    </location>
</feature>
<keyword evidence="1" id="KW-0175">Coiled coil</keyword>
<evidence type="ECO:0000256" key="2">
    <source>
        <dbReference type="SAM" id="MobiDB-lite"/>
    </source>
</evidence>
<dbReference type="InterPro" id="IPR032009">
    <property type="entry name" value="SCAB_CC"/>
</dbReference>
<keyword evidence="8" id="KW-1185">Reference proteome</keyword>
<dbReference type="InterPro" id="IPR032015">
    <property type="entry name" value="SCAB-Ig"/>
</dbReference>
<dbReference type="GO" id="GO:0010119">
    <property type="term" value="P:regulation of stomatal movement"/>
    <property type="evidence" value="ECO:0007669"/>
    <property type="project" value="InterPro"/>
</dbReference>
<dbReference type="Proteomes" id="UP000265515">
    <property type="component" value="Unassembled WGS sequence"/>
</dbReference>
<dbReference type="Pfam" id="PF16709">
    <property type="entry name" value="SCAB-Ig"/>
    <property type="match status" value="1"/>
</dbReference>
<evidence type="ECO:0000259" key="6">
    <source>
        <dbReference type="Pfam" id="PF17684"/>
    </source>
</evidence>
<gene>
    <name evidence="7" type="ORF">CBR_g70724</name>
</gene>
<dbReference type="OrthoDB" id="2014217at2759"/>
<dbReference type="Pfam" id="PF16711">
    <property type="entry name" value="SCAB-ABD"/>
    <property type="match status" value="1"/>
</dbReference>
<feature type="region of interest" description="Disordered" evidence="2">
    <location>
        <begin position="1"/>
        <end position="41"/>
    </location>
</feature>